<dbReference type="Proteomes" id="UP001178277">
    <property type="component" value="Unassembled WGS sequence"/>
</dbReference>
<dbReference type="EMBL" id="JAUUTP010000043">
    <property type="protein sequence ID" value="MDP1421526.1"/>
    <property type="molecule type" value="Genomic_DNA"/>
</dbReference>
<protein>
    <submittedName>
        <fullName evidence="1">Uncharacterized protein</fullName>
    </submittedName>
</protein>
<name>A0AA90NWK3_9BACI</name>
<proteinExistence type="predicted"/>
<organism evidence="1 2">
    <name type="scientific">Peribacillus simplex</name>
    <dbReference type="NCBI Taxonomy" id="1478"/>
    <lineage>
        <taxon>Bacteria</taxon>
        <taxon>Bacillati</taxon>
        <taxon>Bacillota</taxon>
        <taxon>Bacilli</taxon>
        <taxon>Bacillales</taxon>
        <taxon>Bacillaceae</taxon>
        <taxon>Peribacillus</taxon>
    </lineage>
</organism>
<dbReference type="AlphaFoldDB" id="A0AA90NWK3"/>
<comment type="caution">
    <text evidence="1">The sequence shown here is derived from an EMBL/GenBank/DDBJ whole genome shotgun (WGS) entry which is preliminary data.</text>
</comment>
<gene>
    <name evidence="1" type="ORF">Q8G35_24930</name>
</gene>
<evidence type="ECO:0000313" key="1">
    <source>
        <dbReference type="EMBL" id="MDP1421526.1"/>
    </source>
</evidence>
<reference evidence="1" key="1">
    <citation type="submission" date="2023-07" db="EMBL/GenBank/DDBJ databases">
        <title>Murine gut Bacillus species.</title>
        <authorList>
            <person name="Gutman E."/>
            <person name="Hashuel R."/>
            <person name="Litvak Y."/>
        </authorList>
    </citation>
    <scope>NUCLEOTIDE SEQUENCE</scope>
    <source>
        <strain evidence="1">RU283</strain>
    </source>
</reference>
<dbReference type="RefSeq" id="WP_305162545.1">
    <property type="nucleotide sequence ID" value="NZ_JAUUTP010000043.1"/>
</dbReference>
<sequence length="91" mass="11142">MVKILFHYSEKEVAEKLRKVNGRFIILKEKQIYKIFYWRPIMWVITVHSKNNIKIYEFDSEKEAKDAFRRMQGCKILTEVIYFNDHELVNV</sequence>
<evidence type="ECO:0000313" key="2">
    <source>
        <dbReference type="Proteomes" id="UP001178277"/>
    </source>
</evidence>
<accession>A0AA90NWK3</accession>